<dbReference type="PANTHER" id="PTHR46017">
    <property type="entry name" value="ALPHA-MANNOSIDASE 2C1"/>
    <property type="match status" value="1"/>
</dbReference>
<dbReference type="Gene3D" id="3.20.110.10">
    <property type="entry name" value="Glycoside hydrolase 38, N terminal domain"/>
    <property type="match status" value="1"/>
</dbReference>
<dbReference type="Gene3D" id="1.20.1270.50">
    <property type="entry name" value="Glycoside hydrolase family 38, central domain"/>
    <property type="match status" value="1"/>
</dbReference>
<dbReference type="RefSeq" id="WP_129210024.1">
    <property type="nucleotide sequence ID" value="NZ_BMGU01000002.1"/>
</dbReference>
<dbReference type="SUPFAM" id="SSF88688">
    <property type="entry name" value="Families 57/38 glycoside transferase middle domain"/>
    <property type="match status" value="1"/>
</dbReference>
<keyword evidence="2" id="KW-0479">Metal-binding</keyword>
<dbReference type="InterPro" id="IPR011013">
    <property type="entry name" value="Gal_mutarotase_sf_dom"/>
</dbReference>
<dbReference type="PANTHER" id="PTHR46017:SF1">
    <property type="entry name" value="ALPHA-MANNOSIDASE 2C1"/>
    <property type="match status" value="1"/>
</dbReference>
<dbReference type="Pfam" id="PF09261">
    <property type="entry name" value="Alpha-mann_mid"/>
    <property type="match status" value="1"/>
</dbReference>
<evidence type="ECO:0000313" key="10">
    <source>
        <dbReference type="Proteomes" id="UP000290253"/>
    </source>
</evidence>
<dbReference type="Proteomes" id="UP000290253">
    <property type="component" value="Unassembled WGS sequence"/>
</dbReference>
<dbReference type="InterPro" id="IPR000602">
    <property type="entry name" value="Glyco_hydro_38_N"/>
</dbReference>
<evidence type="ECO:0000256" key="3">
    <source>
        <dbReference type="ARBA" id="ARBA00022801"/>
    </source>
</evidence>
<dbReference type="Pfam" id="PF01074">
    <property type="entry name" value="Glyco_hydro_38N"/>
    <property type="match status" value="1"/>
</dbReference>
<dbReference type="SUPFAM" id="SSF74650">
    <property type="entry name" value="Galactose mutarotase-like"/>
    <property type="match status" value="1"/>
</dbReference>
<keyword evidence="10" id="KW-1185">Reference proteome</keyword>
<feature type="chain" id="PRO_5020913354" evidence="7">
    <location>
        <begin position="25"/>
        <end position="1459"/>
    </location>
</feature>
<keyword evidence="3" id="KW-0378">Hydrolase</keyword>
<dbReference type="SMART" id="SM00872">
    <property type="entry name" value="Alpha-mann_mid"/>
    <property type="match status" value="1"/>
</dbReference>
<evidence type="ECO:0000256" key="5">
    <source>
        <dbReference type="SAM" id="Coils"/>
    </source>
</evidence>
<dbReference type="Pfam" id="PF07748">
    <property type="entry name" value="Glyco_hydro_38C"/>
    <property type="match status" value="1"/>
</dbReference>
<organism evidence="9 10">
    <name type="scientific">Silvibacterium dinghuense</name>
    <dbReference type="NCBI Taxonomy" id="1560006"/>
    <lineage>
        <taxon>Bacteria</taxon>
        <taxon>Pseudomonadati</taxon>
        <taxon>Acidobacteriota</taxon>
        <taxon>Terriglobia</taxon>
        <taxon>Terriglobales</taxon>
        <taxon>Acidobacteriaceae</taxon>
        <taxon>Silvibacterium</taxon>
    </lineage>
</organism>
<keyword evidence="4" id="KW-0326">Glycosidase</keyword>
<dbReference type="SUPFAM" id="SSF88713">
    <property type="entry name" value="Glycoside hydrolase/deacetylase"/>
    <property type="match status" value="1"/>
</dbReference>
<dbReference type="EMBL" id="SDMK01000005">
    <property type="protein sequence ID" value="RXS93481.1"/>
    <property type="molecule type" value="Genomic_DNA"/>
</dbReference>
<comment type="caution">
    <text evidence="9">The sequence shown here is derived from an EMBL/GenBank/DDBJ whole genome shotgun (WGS) entry which is preliminary data.</text>
</comment>
<comment type="similarity">
    <text evidence="1">Belongs to the glycosyl hydrolase 38 family.</text>
</comment>
<feature type="coiled-coil region" evidence="5">
    <location>
        <begin position="249"/>
        <end position="283"/>
    </location>
</feature>
<dbReference type="InterPro" id="IPR015341">
    <property type="entry name" value="Glyco_hydro_38_cen"/>
</dbReference>
<dbReference type="InterPro" id="IPR037094">
    <property type="entry name" value="Glyco_hydro_38_cen_sf"/>
</dbReference>
<dbReference type="InterPro" id="IPR028995">
    <property type="entry name" value="Glyco_hydro_57/38_cen_sf"/>
</dbReference>
<sequence>MRFPRPRTGSALLAFATLTLASFAQSTAKPDLTKEPTLYAVGYAHLDTEWRWEYPQVIDQYLRNTMEDNFKLFDKYPHYIFNFSGANRYRLMKEYFPQDFDKVKLYVNEGRWFPAGSSMEEGDVNAPSAEAIIRQILYGNEWFQKEFGKSSEEYMLPDCFGFPASLPTLLAHSGVKAFSTQKLTWGSSAPGGGPESLERTPEGTPFNVGVWVGPDGSTVMAALNPGAYSGSITTDLSKPFDPQPQSPAEQDLEKRISALETKLEQAQKDKKDDQEDLKEYFALRSEQQALAESREQRDLQRFQGDWAARVLNNGKVTGVFTDYHYYGTGDIGGAPHEESVKRLEAIIDKGTVDLPNPNGFYMRGDKRGEVETQVGLGPVHVISATAEQMFKDITPQEEAQLPRYTGEMELTNHSAGSLTSQAYQKRWIRKEELLAGAAEESSIAAQWLGVRAYPMERLNNAWTLAMAAHFHDLAAGTATPRAYNFAWNDDVIAMNQFSDVLKSATEGVAAALDTDGAGVPVVVFNQLNIARQDLVEAKVEFSGGLPKEVHVVGADGKASPAQIVDGKVVFAASVPSVGYAVYHVLPGAVAAESKLSVSEHSLENTYYKVTIDENGDVSSIYDKQAKQELLRAPARLSLNYDNPQQWPAWNMDWDQEQAKPREYVSGPAKIRVVENGPVRVAVEVTRETAGSRFVQTISLAAGDAGKRVQFGNVIDWATRERNLKAEFPLTAANEMATYNWDVGTIQRPSATPKKFEVPSHQWVDLTDMSGKFGATILTDAKNGSDKPNDHTIRLTLLRTPGVAGGYTDEASQDIGHHEFTYGIAGHADGWREAQTDWQGQQLNAPLIGFESAKHVGTLGKSFSLVKVSSPRVRVMAVKKAEKSDEVVIRLVELDGKPLDDVKVSFAVPIVAAREVNGQEQPLGDATVKEGALVTSFGAYQPRAFALKLAASKTTVAPVKSEPVTLQYDTATATNDGTTTQAGFDGKGDALPAEMLPQEIAFNGVNFALAAAKTGAPNAITAKGQSITLPAGHYNRVYILAASADGDQKAVFTAGENKAELNIEDWGGFVGQWDDRIWSTNDVAHDNYGEMVGLKPGFIKRATLAWYASHHHDAAGKNVPYAYSYLFGYGIDLPAGAKTLTLPDNDKIRILAVSVAEENPEVKPAQPLYDVLPSPNAGAPDFSLTAPAKTSISQGRSAKSRLLILPRGSFDGDIALTASGLPEGVTASFEPATTKGSSVMTLTASASAAPVTGTVTITATSGELTHTTTMDLEVTPVLKNTVPVNLSSVYNVKGIYNDDTKFDPSDSFDGGCCALSAEALGSDPVGAGVIFKLGPANAPDAVTSKTVTLPEGQFASLKVLATGVEGTQKRQTFTVNYTDGTSSTFAQSLSDWASDASQKGESLAVEMPYRLTEDGGKDGNPFHVFAYSFTLDSGKKVKSVALPNNRNVVVLAITLVPGKE</sequence>
<gene>
    <name evidence="9" type="ORF">ESZ00_19280</name>
</gene>
<protein>
    <submittedName>
        <fullName evidence="9">Alpha-mannosidase</fullName>
    </submittedName>
</protein>
<accession>A0A4Q1S972</accession>
<dbReference type="GO" id="GO:0046872">
    <property type="term" value="F:metal ion binding"/>
    <property type="evidence" value="ECO:0007669"/>
    <property type="project" value="UniProtKB-KW"/>
</dbReference>
<proteinExistence type="inferred from homology"/>
<dbReference type="InterPro" id="IPR041147">
    <property type="entry name" value="GH38_C"/>
</dbReference>
<evidence type="ECO:0000256" key="6">
    <source>
        <dbReference type="SAM" id="MobiDB-lite"/>
    </source>
</evidence>
<dbReference type="GO" id="GO:0009313">
    <property type="term" value="P:oligosaccharide catabolic process"/>
    <property type="evidence" value="ECO:0007669"/>
    <property type="project" value="TreeGrafter"/>
</dbReference>
<feature type="signal peptide" evidence="7">
    <location>
        <begin position="1"/>
        <end position="24"/>
    </location>
</feature>
<evidence type="ECO:0000256" key="7">
    <source>
        <dbReference type="SAM" id="SignalP"/>
    </source>
</evidence>
<feature type="region of interest" description="Disordered" evidence="6">
    <location>
        <begin position="184"/>
        <end position="203"/>
    </location>
</feature>
<dbReference type="Pfam" id="PF17677">
    <property type="entry name" value="Glyco_hydro38C2"/>
    <property type="match status" value="1"/>
</dbReference>
<dbReference type="Gene3D" id="2.70.98.30">
    <property type="entry name" value="Golgi alpha-mannosidase II, domain 4"/>
    <property type="match status" value="1"/>
</dbReference>
<evidence type="ECO:0000256" key="1">
    <source>
        <dbReference type="ARBA" id="ARBA00009792"/>
    </source>
</evidence>
<dbReference type="InterPro" id="IPR027291">
    <property type="entry name" value="Glyco_hydro_38_N_sf"/>
</dbReference>
<reference evidence="9 10" key="1">
    <citation type="journal article" date="2016" name="Int. J. Syst. Evol. Microbiol.">
        <title>Acidipila dinghuensis sp. nov., an acidobacterium isolated from forest soil.</title>
        <authorList>
            <person name="Jiang Y.W."/>
            <person name="Wang J."/>
            <person name="Chen M.H."/>
            <person name="Lv Y.Y."/>
            <person name="Qiu L.H."/>
        </authorList>
    </citation>
    <scope>NUCLEOTIDE SEQUENCE [LARGE SCALE GENOMIC DNA]</scope>
    <source>
        <strain evidence="9 10">DHOF10</strain>
    </source>
</reference>
<evidence type="ECO:0000256" key="4">
    <source>
        <dbReference type="ARBA" id="ARBA00023295"/>
    </source>
</evidence>
<name>A0A4Q1S972_9BACT</name>
<dbReference type="GO" id="GO:0030246">
    <property type="term" value="F:carbohydrate binding"/>
    <property type="evidence" value="ECO:0007669"/>
    <property type="project" value="InterPro"/>
</dbReference>
<evidence type="ECO:0000259" key="8">
    <source>
        <dbReference type="SMART" id="SM00872"/>
    </source>
</evidence>
<dbReference type="InterPro" id="IPR011682">
    <property type="entry name" value="Glyco_hydro_38_C"/>
</dbReference>
<feature type="domain" description="Glycoside hydrolase family 38 central" evidence="8">
    <location>
        <begin position="412"/>
        <end position="490"/>
    </location>
</feature>
<evidence type="ECO:0000256" key="2">
    <source>
        <dbReference type="ARBA" id="ARBA00022723"/>
    </source>
</evidence>
<evidence type="ECO:0000313" key="9">
    <source>
        <dbReference type="EMBL" id="RXS93481.1"/>
    </source>
</evidence>
<dbReference type="InterPro" id="IPR011330">
    <property type="entry name" value="Glyco_hydro/deAcase_b/a-brl"/>
</dbReference>
<keyword evidence="5" id="KW-0175">Coiled coil</keyword>
<dbReference type="OrthoDB" id="9772207at2"/>
<keyword evidence="7" id="KW-0732">Signal</keyword>
<dbReference type="GO" id="GO:0004559">
    <property type="term" value="F:alpha-mannosidase activity"/>
    <property type="evidence" value="ECO:0007669"/>
    <property type="project" value="InterPro"/>
</dbReference>
<dbReference type="GO" id="GO:0006013">
    <property type="term" value="P:mannose metabolic process"/>
    <property type="evidence" value="ECO:0007669"/>
    <property type="project" value="InterPro"/>
</dbReference>